<evidence type="ECO:0000256" key="11">
    <source>
        <dbReference type="ARBA" id="ARBA00022838"/>
    </source>
</evidence>
<keyword evidence="15" id="KW-0137">Centromere</keyword>
<evidence type="ECO:0000256" key="15">
    <source>
        <dbReference type="ARBA" id="ARBA00023328"/>
    </source>
</evidence>
<name>A0A4P9Y0C2_9FUNG</name>
<dbReference type="PANTHER" id="PTHR28200:SF1">
    <property type="entry name" value="DASH COMPLEX SUBUNIT ASK1"/>
    <property type="match status" value="1"/>
</dbReference>
<accession>A0A4P9Y0C2</accession>
<dbReference type="AlphaFoldDB" id="A0A4P9Y0C2"/>
<keyword evidence="13" id="KW-0539">Nucleus</keyword>
<gene>
    <name evidence="17" type="ORF">BJ684DRAFT_17327</name>
</gene>
<protein>
    <recommendedName>
        <fullName evidence="5">DASH complex subunit ASK1</fullName>
    </recommendedName>
</protein>
<dbReference type="OrthoDB" id="5573898at2759"/>
<feature type="region of interest" description="Disordered" evidence="16">
    <location>
        <begin position="78"/>
        <end position="107"/>
    </location>
</feature>
<evidence type="ECO:0000256" key="4">
    <source>
        <dbReference type="ARBA" id="ARBA00010731"/>
    </source>
</evidence>
<dbReference type="EMBL" id="KZ988456">
    <property type="protein sequence ID" value="RKP12157.1"/>
    <property type="molecule type" value="Genomic_DNA"/>
</dbReference>
<dbReference type="GO" id="GO:0005874">
    <property type="term" value="C:microtubule"/>
    <property type="evidence" value="ECO:0007669"/>
    <property type="project" value="UniProtKB-KW"/>
</dbReference>
<dbReference type="GO" id="GO:0042729">
    <property type="term" value="C:DASH complex"/>
    <property type="evidence" value="ECO:0007669"/>
    <property type="project" value="InterPro"/>
</dbReference>
<evidence type="ECO:0000256" key="8">
    <source>
        <dbReference type="ARBA" id="ARBA00022618"/>
    </source>
</evidence>
<dbReference type="Proteomes" id="UP000267251">
    <property type="component" value="Unassembled WGS sequence"/>
</dbReference>
<keyword evidence="18" id="KW-1185">Reference proteome</keyword>
<reference evidence="18" key="1">
    <citation type="journal article" date="2018" name="Nat. Microbiol.">
        <title>Leveraging single-cell genomics to expand the fungal tree of life.</title>
        <authorList>
            <person name="Ahrendt S.R."/>
            <person name="Quandt C.A."/>
            <person name="Ciobanu D."/>
            <person name="Clum A."/>
            <person name="Salamov A."/>
            <person name="Andreopoulos B."/>
            <person name="Cheng J.F."/>
            <person name="Woyke T."/>
            <person name="Pelin A."/>
            <person name="Henrissat B."/>
            <person name="Reynolds N.K."/>
            <person name="Benny G.L."/>
            <person name="Smith M.E."/>
            <person name="James T.Y."/>
            <person name="Grigoriev I.V."/>
        </authorList>
    </citation>
    <scope>NUCLEOTIDE SEQUENCE [LARGE SCALE GENOMIC DNA]</scope>
</reference>
<dbReference type="GO" id="GO:0072686">
    <property type="term" value="C:mitotic spindle"/>
    <property type="evidence" value="ECO:0007669"/>
    <property type="project" value="InterPro"/>
</dbReference>
<dbReference type="GO" id="GO:0044732">
    <property type="term" value="C:mitotic spindle pole body"/>
    <property type="evidence" value="ECO:0007669"/>
    <property type="project" value="TreeGrafter"/>
</dbReference>
<keyword evidence="6" id="KW-0158">Chromosome</keyword>
<evidence type="ECO:0000313" key="18">
    <source>
        <dbReference type="Proteomes" id="UP000267251"/>
    </source>
</evidence>
<evidence type="ECO:0000313" key="17">
    <source>
        <dbReference type="EMBL" id="RKP12157.1"/>
    </source>
</evidence>
<evidence type="ECO:0000256" key="12">
    <source>
        <dbReference type="ARBA" id="ARBA00023212"/>
    </source>
</evidence>
<evidence type="ECO:0000256" key="14">
    <source>
        <dbReference type="ARBA" id="ARBA00023306"/>
    </source>
</evidence>
<keyword evidence="7" id="KW-0963">Cytoplasm</keyword>
<keyword evidence="10" id="KW-0498">Mitosis</keyword>
<dbReference type="GO" id="GO:0051301">
    <property type="term" value="P:cell division"/>
    <property type="evidence" value="ECO:0007669"/>
    <property type="project" value="UniProtKB-KW"/>
</dbReference>
<organism evidence="17 18">
    <name type="scientific">Piptocephalis cylindrospora</name>
    <dbReference type="NCBI Taxonomy" id="1907219"/>
    <lineage>
        <taxon>Eukaryota</taxon>
        <taxon>Fungi</taxon>
        <taxon>Fungi incertae sedis</taxon>
        <taxon>Zoopagomycota</taxon>
        <taxon>Zoopagomycotina</taxon>
        <taxon>Zoopagomycetes</taxon>
        <taxon>Zoopagales</taxon>
        <taxon>Piptocephalidaceae</taxon>
        <taxon>Piptocephalis</taxon>
    </lineage>
</organism>
<comment type="subcellular location">
    <subcellularLocation>
        <location evidence="3">Chromosome</location>
        <location evidence="3">Centromere</location>
        <location evidence="3">Kinetochore</location>
    </subcellularLocation>
    <subcellularLocation>
        <location evidence="2">Cytoplasm</location>
        <location evidence="2">Cytoskeleton</location>
        <location evidence="2">Spindle</location>
    </subcellularLocation>
    <subcellularLocation>
        <location evidence="1">Nucleus</location>
    </subcellularLocation>
</comment>
<evidence type="ECO:0000256" key="16">
    <source>
        <dbReference type="SAM" id="MobiDB-lite"/>
    </source>
</evidence>
<evidence type="ECO:0000256" key="10">
    <source>
        <dbReference type="ARBA" id="ARBA00022776"/>
    </source>
</evidence>
<keyword evidence="11" id="KW-0995">Kinetochore</keyword>
<sequence length="130" mass="14243">MPLPAPTDQDIYDQIELLEQNITLTLQTIDQNFASCHSVVATKLLPQVDRFAETSAQIWDGCQAWLQFFHGLQSNFNSSSSLPFPPSPTDSRTSHSTLDGLGPVRPTLPFAPEISAISEDHPGSHLSGLR</sequence>
<evidence type="ECO:0000256" key="6">
    <source>
        <dbReference type="ARBA" id="ARBA00022454"/>
    </source>
</evidence>
<keyword evidence="8" id="KW-0132">Cell division</keyword>
<dbReference type="Pfam" id="PF08655">
    <property type="entry name" value="DASH_Ask1"/>
    <property type="match status" value="1"/>
</dbReference>
<keyword evidence="9" id="KW-0493">Microtubule</keyword>
<keyword evidence="14" id="KW-0131">Cell cycle</keyword>
<comment type="similarity">
    <text evidence="4">Belongs to the DASH complex ASK1 family.</text>
</comment>
<evidence type="ECO:0000256" key="1">
    <source>
        <dbReference type="ARBA" id="ARBA00004123"/>
    </source>
</evidence>
<dbReference type="InterPro" id="IPR013964">
    <property type="entry name" value="DASH_Ask1"/>
</dbReference>
<evidence type="ECO:0000256" key="5">
    <source>
        <dbReference type="ARBA" id="ARBA00014520"/>
    </source>
</evidence>
<dbReference type="PANTHER" id="PTHR28200">
    <property type="entry name" value="DASH COMPLEX SUBUNIT ASK1"/>
    <property type="match status" value="1"/>
</dbReference>
<proteinExistence type="inferred from homology"/>
<evidence type="ECO:0000256" key="2">
    <source>
        <dbReference type="ARBA" id="ARBA00004186"/>
    </source>
</evidence>
<evidence type="ECO:0000256" key="9">
    <source>
        <dbReference type="ARBA" id="ARBA00022701"/>
    </source>
</evidence>
<keyword evidence="12" id="KW-0206">Cytoskeleton</keyword>
<evidence type="ECO:0000256" key="3">
    <source>
        <dbReference type="ARBA" id="ARBA00004629"/>
    </source>
</evidence>
<evidence type="ECO:0000256" key="13">
    <source>
        <dbReference type="ARBA" id="ARBA00023242"/>
    </source>
</evidence>
<dbReference type="GO" id="GO:0008608">
    <property type="term" value="P:attachment of spindle microtubules to kinetochore"/>
    <property type="evidence" value="ECO:0007669"/>
    <property type="project" value="InterPro"/>
</dbReference>
<evidence type="ECO:0000256" key="7">
    <source>
        <dbReference type="ARBA" id="ARBA00022490"/>
    </source>
</evidence>